<feature type="non-terminal residue" evidence="2">
    <location>
        <position position="1"/>
    </location>
</feature>
<name>A0A1E7EVE1_9STRA</name>
<dbReference type="PANTHER" id="PTHR34957">
    <property type="entry name" value="NUCLEAR TRANSPORT FACTOR 2 (NTF2) FAMILY PROTEIN"/>
    <property type="match status" value="1"/>
</dbReference>
<dbReference type="InParanoid" id="A0A1E7EVE1"/>
<dbReference type="Gene3D" id="3.10.450.50">
    <property type="match status" value="1"/>
</dbReference>
<proteinExistence type="predicted"/>
<feature type="non-terminal residue" evidence="2">
    <location>
        <position position="147"/>
    </location>
</feature>
<dbReference type="EMBL" id="KV784373">
    <property type="protein sequence ID" value="OEU09988.1"/>
    <property type="molecule type" value="Genomic_DNA"/>
</dbReference>
<dbReference type="SUPFAM" id="SSF54427">
    <property type="entry name" value="NTF2-like"/>
    <property type="match status" value="1"/>
</dbReference>
<organism evidence="2 3">
    <name type="scientific">Fragilariopsis cylindrus CCMP1102</name>
    <dbReference type="NCBI Taxonomy" id="635003"/>
    <lineage>
        <taxon>Eukaryota</taxon>
        <taxon>Sar</taxon>
        <taxon>Stramenopiles</taxon>
        <taxon>Ochrophyta</taxon>
        <taxon>Bacillariophyta</taxon>
        <taxon>Bacillariophyceae</taxon>
        <taxon>Bacillariophycidae</taxon>
        <taxon>Bacillariales</taxon>
        <taxon>Bacillariaceae</taxon>
        <taxon>Fragilariopsis</taxon>
    </lineage>
</organism>
<dbReference type="Proteomes" id="UP000095751">
    <property type="component" value="Unassembled WGS sequence"/>
</dbReference>
<dbReference type="Pfam" id="PF13474">
    <property type="entry name" value="SnoaL_3"/>
    <property type="match status" value="1"/>
</dbReference>
<gene>
    <name evidence="2" type="ORF">FRACYDRAFT_163947</name>
</gene>
<reference evidence="2 3" key="1">
    <citation type="submission" date="2016-09" db="EMBL/GenBank/DDBJ databases">
        <title>Extensive genetic diversity and differential bi-allelic expression allows diatom success in the polar Southern Ocean.</title>
        <authorList>
            <consortium name="DOE Joint Genome Institute"/>
            <person name="Mock T."/>
            <person name="Otillar R.P."/>
            <person name="Strauss J."/>
            <person name="Dupont C."/>
            <person name="Frickenhaus S."/>
            <person name="Maumus F."/>
            <person name="Mcmullan M."/>
            <person name="Sanges R."/>
            <person name="Schmutz J."/>
            <person name="Toseland A."/>
            <person name="Valas R."/>
            <person name="Veluchamy A."/>
            <person name="Ward B.J."/>
            <person name="Allen A."/>
            <person name="Barry K."/>
            <person name="Falciatore A."/>
            <person name="Ferrante M."/>
            <person name="Fortunato A.E."/>
            <person name="Gloeckner G."/>
            <person name="Gruber A."/>
            <person name="Hipkin R."/>
            <person name="Janech M."/>
            <person name="Kroth P."/>
            <person name="Leese F."/>
            <person name="Lindquist E."/>
            <person name="Lyon B.R."/>
            <person name="Martin J."/>
            <person name="Mayer C."/>
            <person name="Parker M."/>
            <person name="Quesneville H."/>
            <person name="Raymond J."/>
            <person name="Uhlig C."/>
            <person name="Valentin K.U."/>
            <person name="Worden A.Z."/>
            <person name="Armbrust E.V."/>
            <person name="Bowler C."/>
            <person name="Green B."/>
            <person name="Moulton V."/>
            <person name="Van Oosterhout C."/>
            <person name="Grigoriev I."/>
        </authorList>
    </citation>
    <scope>NUCLEOTIDE SEQUENCE [LARGE SCALE GENOMIC DNA]</scope>
    <source>
        <strain evidence="2 3">CCMP1102</strain>
    </source>
</reference>
<protein>
    <recommendedName>
        <fullName evidence="1">SnoaL-like domain-containing protein</fullName>
    </recommendedName>
</protein>
<evidence type="ECO:0000313" key="2">
    <source>
        <dbReference type="EMBL" id="OEU09988.1"/>
    </source>
</evidence>
<dbReference type="AlphaFoldDB" id="A0A1E7EVE1"/>
<dbReference type="InterPro" id="IPR037401">
    <property type="entry name" value="SnoaL-like"/>
</dbReference>
<evidence type="ECO:0000313" key="3">
    <source>
        <dbReference type="Proteomes" id="UP000095751"/>
    </source>
</evidence>
<dbReference type="PANTHER" id="PTHR34957:SF1">
    <property type="entry name" value="NUCLEAR TRANSPORT FACTOR 2 (NTF2) FAMILY PROTEIN"/>
    <property type="match status" value="1"/>
</dbReference>
<sequence>KLASRTEDSDVDVDDLQTAILDVKTAAEFGVRKSQSEFYEAFSNGDMDAMSDVWSESSPIRCVHPGMASVKGRKAVMESWKRYFPVSVPPSSSSSFFTIEPERVQIEIYGLIAICSCIERNEGGGQLEALNVYRRENGSWKMTLHQA</sequence>
<dbReference type="InterPro" id="IPR032710">
    <property type="entry name" value="NTF2-like_dom_sf"/>
</dbReference>
<feature type="domain" description="SnoaL-like" evidence="1">
    <location>
        <begin position="36"/>
        <end position="146"/>
    </location>
</feature>
<dbReference type="OrthoDB" id="43901at2759"/>
<dbReference type="KEGG" id="fcy:FRACYDRAFT_163947"/>
<keyword evidence="3" id="KW-1185">Reference proteome</keyword>
<accession>A0A1E7EVE1</accession>
<evidence type="ECO:0000259" key="1">
    <source>
        <dbReference type="Pfam" id="PF13474"/>
    </source>
</evidence>